<evidence type="ECO:0000313" key="3">
    <source>
        <dbReference type="EMBL" id="MBM7038354.1"/>
    </source>
</evidence>
<evidence type="ECO:0000313" key="4">
    <source>
        <dbReference type="Proteomes" id="UP000809621"/>
    </source>
</evidence>
<feature type="domain" description="SCP2" evidence="2">
    <location>
        <begin position="37"/>
        <end position="133"/>
    </location>
</feature>
<gene>
    <name evidence="1" type="primary">ubiT</name>
    <name evidence="3" type="ORF">JQC93_18400</name>
</gene>
<comment type="similarity">
    <text evidence="1">Belongs to the UbiT family.</text>
</comment>
<comment type="caution">
    <text evidence="3">The sequence shown here is derived from an EMBL/GenBank/DDBJ whole genome shotgun (WGS) entry which is preliminary data.</text>
</comment>
<keyword evidence="1" id="KW-0831">Ubiquinone biosynthesis</keyword>
<protein>
    <recommendedName>
        <fullName evidence="1">Ubiquinone biosynthesis accessory factor UbiT</fullName>
    </recommendedName>
</protein>
<organism evidence="3 4">
    <name type="scientific">Vibrio ulleungensis</name>
    <dbReference type="NCBI Taxonomy" id="2807619"/>
    <lineage>
        <taxon>Bacteria</taxon>
        <taxon>Pseudomonadati</taxon>
        <taxon>Pseudomonadota</taxon>
        <taxon>Gammaproteobacteria</taxon>
        <taxon>Vibrionales</taxon>
        <taxon>Vibrionaceae</taxon>
        <taxon>Vibrio</taxon>
    </lineage>
</organism>
<dbReference type="InterPro" id="IPR003033">
    <property type="entry name" value="SCP2_sterol-bd_dom"/>
</dbReference>
<name>A0ABS2HQM7_9VIBR</name>
<dbReference type="Pfam" id="PF02036">
    <property type="entry name" value="SCP2"/>
    <property type="match status" value="1"/>
</dbReference>
<dbReference type="InterPro" id="IPR036527">
    <property type="entry name" value="SCP2_sterol-bd_dom_sf"/>
</dbReference>
<dbReference type="InterPro" id="IPR016830">
    <property type="entry name" value="UbiT"/>
</dbReference>
<dbReference type="Gene3D" id="3.30.1050.10">
    <property type="entry name" value="SCP2 sterol-binding domain"/>
    <property type="match status" value="1"/>
</dbReference>
<reference evidence="3 4" key="1">
    <citation type="submission" date="2021-02" db="EMBL/GenBank/DDBJ databases">
        <authorList>
            <person name="Park J.-S."/>
        </authorList>
    </citation>
    <scope>NUCLEOTIDE SEQUENCE [LARGE SCALE GENOMIC DNA]</scope>
    <source>
        <strain evidence="3 4">188UL20-2</strain>
    </source>
</reference>
<comment type="pathway">
    <text evidence="1">Cofactor biosynthesis; ubiquinone biosynthesis.</text>
</comment>
<evidence type="ECO:0000259" key="2">
    <source>
        <dbReference type="Pfam" id="PF02036"/>
    </source>
</evidence>
<dbReference type="RefSeq" id="WP_205159808.1">
    <property type="nucleotide sequence ID" value="NZ_JAFEUM010000010.1"/>
</dbReference>
<proteinExistence type="inferred from homology"/>
<dbReference type="PIRSF" id="PIRSF025550">
    <property type="entry name" value="UCP025550_lpd_carrier"/>
    <property type="match status" value="1"/>
</dbReference>
<accession>A0ABS2HQM7</accession>
<dbReference type="Proteomes" id="UP000809621">
    <property type="component" value="Unassembled WGS sequence"/>
</dbReference>
<dbReference type="SUPFAM" id="SSF55718">
    <property type="entry name" value="SCP-like"/>
    <property type="match status" value="1"/>
</dbReference>
<dbReference type="HAMAP" id="MF_02231">
    <property type="entry name" value="UbiT"/>
    <property type="match status" value="1"/>
</dbReference>
<sequence length="174" mass="19836">MLNKVRSHVVQNAATIFRPPAKLCPAIIQKNVLLETLKKVFHEALDDGDFEFLDQQWLKVSVRDLDVHWFISYQDDQLVVSDQAEHQVHFSGDLNDLVLIMGRKEDPDTLFFQRRLQIEGDTELGLEVKNLMDSVDWDALPAFLVTAIKQLANFVEQGVADSKPTTDTTHAYSN</sequence>
<comment type="function">
    <text evidence="1">Required for O(2)-independent ubiquinone (coenzyme Q) biosynthesis. Likely functions as an accessory factor.</text>
</comment>
<keyword evidence="4" id="KW-1185">Reference proteome</keyword>
<dbReference type="EMBL" id="JAFEUM010000010">
    <property type="protein sequence ID" value="MBM7038354.1"/>
    <property type="molecule type" value="Genomic_DNA"/>
</dbReference>
<evidence type="ECO:0000256" key="1">
    <source>
        <dbReference type="HAMAP-Rule" id="MF_02231"/>
    </source>
</evidence>